<protein>
    <submittedName>
        <fullName evidence="1">Uncharacterized protein</fullName>
    </submittedName>
</protein>
<accession>A0A0A9AM90</accession>
<sequence length="33" mass="3950">MHFEILLQVAIIGDHPVLKQVQRFINQRLHKNI</sequence>
<evidence type="ECO:0000313" key="1">
    <source>
        <dbReference type="EMBL" id="JAD48177.1"/>
    </source>
</evidence>
<proteinExistence type="predicted"/>
<dbReference type="AlphaFoldDB" id="A0A0A9AM90"/>
<reference evidence="1" key="2">
    <citation type="journal article" date="2015" name="Data Brief">
        <title>Shoot transcriptome of the giant reed, Arundo donax.</title>
        <authorList>
            <person name="Barrero R.A."/>
            <person name="Guerrero F.D."/>
            <person name="Moolhuijzen P."/>
            <person name="Goolsby J.A."/>
            <person name="Tidwell J."/>
            <person name="Bellgard S.E."/>
            <person name="Bellgard M.I."/>
        </authorList>
    </citation>
    <scope>NUCLEOTIDE SEQUENCE</scope>
    <source>
        <tissue evidence="1">Shoot tissue taken approximately 20 cm above the soil surface</tissue>
    </source>
</reference>
<reference evidence="1" key="1">
    <citation type="submission" date="2014-09" db="EMBL/GenBank/DDBJ databases">
        <authorList>
            <person name="Magalhaes I.L.F."/>
            <person name="Oliveira U."/>
            <person name="Santos F.R."/>
            <person name="Vidigal T.H.D.A."/>
            <person name="Brescovit A.D."/>
            <person name="Santos A.J."/>
        </authorList>
    </citation>
    <scope>NUCLEOTIDE SEQUENCE</scope>
    <source>
        <tissue evidence="1">Shoot tissue taken approximately 20 cm above the soil surface</tissue>
    </source>
</reference>
<name>A0A0A9AM90_ARUDO</name>
<dbReference type="EMBL" id="GBRH01249718">
    <property type="protein sequence ID" value="JAD48177.1"/>
    <property type="molecule type" value="Transcribed_RNA"/>
</dbReference>
<organism evidence="1">
    <name type="scientific">Arundo donax</name>
    <name type="common">Giant reed</name>
    <name type="synonym">Donax arundinaceus</name>
    <dbReference type="NCBI Taxonomy" id="35708"/>
    <lineage>
        <taxon>Eukaryota</taxon>
        <taxon>Viridiplantae</taxon>
        <taxon>Streptophyta</taxon>
        <taxon>Embryophyta</taxon>
        <taxon>Tracheophyta</taxon>
        <taxon>Spermatophyta</taxon>
        <taxon>Magnoliopsida</taxon>
        <taxon>Liliopsida</taxon>
        <taxon>Poales</taxon>
        <taxon>Poaceae</taxon>
        <taxon>PACMAD clade</taxon>
        <taxon>Arundinoideae</taxon>
        <taxon>Arundineae</taxon>
        <taxon>Arundo</taxon>
    </lineage>
</organism>